<protein>
    <submittedName>
        <fullName evidence="3">NACHT domain-containing protein</fullName>
    </submittedName>
</protein>
<feature type="transmembrane region" description="Helical" evidence="1">
    <location>
        <begin position="529"/>
        <end position="552"/>
    </location>
</feature>
<feature type="transmembrane region" description="Helical" evidence="1">
    <location>
        <begin position="12"/>
        <end position="32"/>
    </location>
</feature>
<evidence type="ECO:0000313" key="4">
    <source>
        <dbReference type="Proteomes" id="UP000199213"/>
    </source>
</evidence>
<dbReference type="AlphaFoldDB" id="A0A1G8ZXI8"/>
<dbReference type="Proteomes" id="UP000199213">
    <property type="component" value="Unassembled WGS sequence"/>
</dbReference>
<dbReference type="Gene3D" id="3.40.50.300">
    <property type="entry name" value="P-loop containing nucleotide triphosphate hydrolases"/>
    <property type="match status" value="1"/>
</dbReference>
<feature type="transmembrane region" description="Helical" evidence="1">
    <location>
        <begin position="573"/>
        <end position="595"/>
    </location>
</feature>
<keyword evidence="4" id="KW-1185">Reference proteome</keyword>
<evidence type="ECO:0000256" key="1">
    <source>
        <dbReference type="SAM" id="Phobius"/>
    </source>
</evidence>
<keyword evidence="1" id="KW-0812">Transmembrane</keyword>
<evidence type="ECO:0000313" key="3">
    <source>
        <dbReference type="EMBL" id="SDK19763.1"/>
    </source>
</evidence>
<keyword evidence="1" id="KW-1133">Transmembrane helix</keyword>
<dbReference type="InterPro" id="IPR007111">
    <property type="entry name" value="NACHT_NTPase"/>
</dbReference>
<keyword evidence="1" id="KW-0472">Membrane</keyword>
<feature type="transmembrane region" description="Helical" evidence="1">
    <location>
        <begin position="44"/>
        <end position="64"/>
    </location>
</feature>
<gene>
    <name evidence="3" type="ORF">SAMN04487820_105192</name>
</gene>
<evidence type="ECO:0000259" key="2">
    <source>
        <dbReference type="PROSITE" id="PS50837"/>
    </source>
</evidence>
<dbReference type="RefSeq" id="WP_092627760.1">
    <property type="nucleotide sequence ID" value="NZ_FNFM01000005.1"/>
</dbReference>
<dbReference type="Pfam" id="PF05729">
    <property type="entry name" value="NACHT"/>
    <property type="match status" value="1"/>
</dbReference>
<feature type="transmembrane region" description="Helical" evidence="1">
    <location>
        <begin position="504"/>
        <end position="523"/>
    </location>
</feature>
<organism evidence="3 4">
    <name type="scientific">Actinopolyspora mzabensis</name>
    <dbReference type="NCBI Taxonomy" id="995066"/>
    <lineage>
        <taxon>Bacteria</taxon>
        <taxon>Bacillati</taxon>
        <taxon>Actinomycetota</taxon>
        <taxon>Actinomycetes</taxon>
        <taxon>Actinopolysporales</taxon>
        <taxon>Actinopolysporaceae</taxon>
        <taxon>Actinopolyspora</taxon>
    </lineage>
</organism>
<dbReference type="InterPro" id="IPR027417">
    <property type="entry name" value="P-loop_NTPase"/>
</dbReference>
<dbReference type="EMBL" id="FNFM01000005">
    <property type="protein sequence ID" value="SDK19763.1"/>
    <property type="molecule type" value="Genomic_DNA"/>
</dbReference>
<dbReference type="OrthoDB" id="419058at2"/>
<name>A0A1G8ZXI8_ACTMZ</name>
<accession>A0A1G8ZXI8</accession>
<feature type="domain" description="NACHT" evidence="2">
    <location>
        <begin position="144"/>
        <end position="254"/>
    </location>
</feature>
<sequence length="691" mass="74888">MESRVWSPRSRLSTGIGLVLLMVGLAWLTVWLLGKTGSSDGAGIANVLALPATVLGTVISMYGLRVRPQADDPAVLADRARTLLTQVITHEERTLQRLLGDTGQPSPADVGFTQPELLHWRTDGGDRHGSLDSIASFYQQLDRGRLVVLGEAGAGKTVLVTRLLLDLASNAHETMTVPGADSMLRVRVPVRLSLSAFTTSIDTTTAVVRERLDVWIAEQLTTIYGLEAAVARALVTSGWVWPILDGLDEMDTDDADPVRGQAVIAALNLPAGPDRWGAVLTCRSSRYQQLANGIGAGGSLQDATVVTMQPLNVDQVIAWLAHRFPAPGGPDGIQQRWQPVVDALRADPAGPLAACLALPLRLYLAVTDYQGPHTSPQELTGLGRDDLDNYLFSQLIPAITAHHARGDGSHYDPDDVARWLHILADHLAYMRQQKHSGIDLHLHEIWRTTSDLRQLSGWRGFFTSLVYRGMSIVWSHPSPSHSVKRLNLYALRDSVGRRRAVGKFGFGVAFALVSGVMLGFLVGMQHGHIVGLGSGIIFSVSLFPLGLAFGFIDSFSDTQQAVSCPSASVRQALARDLAQVIVITFAAMFACGFLSGITGEFYFGVVSGFMGGLVIGFRNTPWPHYARALFGLSRAGRLPVRPAQFLDWAHSAGLVRLAGIAVQFRHRDLQERLTTQPSTIADSHHFASDLE</sequence>
<reference evidence="4" key="1">
    <citation type="submission" date="2016-10" db="EMBL/GenBank/DDBJ databases">
        <authorList>
            <person name="Varghese N."/>
            <person name="Submissions S."/>
        </authorList>
    </citation>
    <scope>NUCLEOTIDE SEQUENCE [LARGE SCALE GENOMIC DNA]</scope>
    <source>
        <strain evidence="4">DSM 45460</strain>
    </source>
</reference>
<proteinExistence type="predicted"/>
<dbReference type="SUPFAM" id="SSF52540">
    <property type="entry name" value="P-loop containing nucleoside triphosphate hydrolases"/>
    <property type="match status" value="1"/>
</dbReference>
<dbReference type="PROSITE" id="PS50837">
    <property type="entry name" value="NACHT"/>
    <property type="match status" value="1"/>
</dbReference>